<organism evidence="1 2">
    <name type="scientific">Pseudomonas savastanoi</name>
    <name type="common">Pseudomonas syringae pv. savastanoi</name>
    <dbReference type="NCBI Taxonomy" id="29438"/>
    <lineage>
        <taxon>Bacteria</taxon>
        <taxon>Pseudomonadati</taxon>
        <taxon>Pseudomonadota</taxon>
        <taxon>Gammaproteobacteria</taxon>
        <taxon>Pseudomonadales</taxon>
        <taxon>Pseudomonadaceae</taxon>
        <taxon>Pseudomonas</taxon>
    </lineage>
</organism>
<reference evidence="1 2" key="1">
    <citation type="submission" date="2018-08" db="EMBL/GenBank/DDBJ databases">
        <title>Recombination of ecologically and evolutionarily significant loci maintains genetic cohesion in the Pseudomonas syringae species complex.</title>
        <authorList>
            <person name="Dillon M."/>
            <person name="Thakur S."/>
            <person name="Almeida R.N.D."/>
            <person name="Weir B.S."/>
            <person name="Guttman D.S."/>
        </authorList>
    </citation>
    <scope>NUCLEOTIDE SEQUENCE [LARGE SCALE GENOMIC DNA]</scope>
    <source>
        <strain evidence="1 2">ICMP 11899</strain>
    </source>
</reference>
<dbReference type="EMBL" id="RBUM01000305">
    <property type="protein sequence ID" value="RMV13940.1"/>
    <property type="molecule type" value="Genomic_DNA"/>
</dbReference>
<keyword evidence="1" id="KW-0808">Transferase</keyword>
<dbReference type="Proteomes" id="UP000270795">
    <property type="component" value="Unassembled WGS sequence"/>
</dbReference>
<sequence length="50" mass="5482">MMQASFAPITSMKRYEKFAADISEMIRSGVLPAGEKVPSVRVASRTYSVS</sequence>
<dbReference type="InterPro" id="IPR036388">
    <property type="entry name" value="WH-like_DNA-bd_sf"/>
</dbReference>
<dbReference type="Gene3D" id="1.10.10.10">
    <property type="entry name" value="Winged helix-like DNA-binding domain superfamily/Winged helix DNA-binding domain"/>
    <property type="match status" value="1"/>
</dbReference>
<feature type="non-terminal residue" evidence="1">
    <location>
        <position position="50"/>
    </location>
</feature>
<dbReference type="AlphaFoldDB" id="A0A3M6A3Q7"/>
<gene>
    <name evidence="1" type="ORF">ALP17_05285</name>
</gene>
<keyword evidence="1" id="KW-0032">Aminotransferase</keyword>
<proteinExistence type="predicted"/>
<comment type="caution">
    <text evidence="1">The sequence shown here is derived from an EMBL/GenBank/DDBJ whole genome shotgun (WGS) entry which is preliminary data.</text>
</comment>
<dbReference type="SUPFAM" id="SSF46785">
    <property type="entry name" value="Winged helix' DNA-binding domain"/>
    <property type="match status" value="1"/>
</dbReference>
<dbReference type="GO" id="GO:0008483">
    <property type="term" value="F:transaminase activity"/>
    <property type="evidence" value="ECO:0007669"/>
    <property type="project" value="UniProtKB-KW"/>
</dbReference>
<evidence type="ECO:0000313" key="2">
    <source>
        <dbReference type="Proteomes" id="UP000270795"/>
    </source>
</evidence>
<protein>
    <submittedName>
        <fullName evidence="1">Transcriptional regulator, GntR family/aminotransferase</fullName>
    </submittedName>
</protein>
<dbReference type="InterPro" id="IPR036390">
    <property type="entry name" value="WH_DNA-bd_sf"/>
</dbReference>
<accession>A0A3M6A3Q7</accession>
<evidence type="ECO:0000313" key="1">
    <source>
        <dbReference type="EMBL" id="RMV13940.1"/>
    </source>
</evidence>
<name>A0A3M6A3Q7_PSESS</name>